<dbReference type="AlphaFoldDB" id="A0A497JGQ9"/>
<protein>
    <recommendedName>
        <fullName evidence="1">Doubled CXXCH motif domain-containing protein</fullName>
    </recommendedName>
</protein>
<evidence type="ECO:0000313" key="3">
    <source>
        <dbReference type="Proteomes" id="UP000278031"/>
    </source>
</evidence>
<gene>
    <name evidence="2" type="ORF">DRO04_02745</name>
</gene>
<organism evidence="2 3">
    <name type="scientific">Candidatus Iainarchaeum sp</name>
    <dbReference type="NCBI Taxonomy" id="3101447"/>
    <lineage>
        <taxon>Archaea</taxon>
        <taxon>Candidatus Iainarchaeota</taxon>
        <taxon>Candidatus Iainarchaeia</taxon>
        <taxon>Candidatus Iainarchaeales</taxon>
        <taxon>Candidatus Iainarchaeaceae</taxon>
        <taxon>Candidatus Iainarchaeum</taxon>
    </lineage>
</organism>
<dbReference type="Gene3D" id="3.90.10.10">
    <property type="entry name" value="Cytochrome C3"/>
    <property type="match status" value="1"/>
</dbReference>
<sequence length="379" mass="42541">MRWLPFLSILVILIFIGNGITGSYKESAHGNSTYGVKRSSISRYSRGLCAHCHEMHASIGGEEPEPSSSLGAFILFSINFDNSSNVRPDTGYNETHDFCFYCHGPNSLQVGGITNYDYSKTFGGAPENVNATNIMDTFNQASYHNLYDIWNFAKDYFSSFFTSDSNPCVACHNPHIAKRSCGKPGGSFDPTQSAISKPSDHKNLWGDDTSERMNAYATGYTYQSPYWYNSTTYYEPACDTTSDGSNLPDYVTFCTDCHHHSPLPHSSILNRTLKDIDWETSVHGKTDSWKKEDTKERKAPYNATANYILSCTDCHEPHGSPNFKYLIRREVNGDIVIINSDNDWDSLCSKCHTTDHHSNETCIDCHYHGATDNKTNPIF</sequence>
<dbReference type="Proteomes" id="UP000278031">
    <property type="component" value="Unassembled WGS sequence"/>
</dbReference>
<dbReference type="SUPFAM" id="SSF48695">
    <property type="entry name" value="Multiheme cytochromes"/>
    <property type="match status" value="2"/>
</dbReference>
<name>A0A497JGQ9_9ARCH</name>
<evidence type="ECO:0000313" key="2">
    <source>
        <dbReference type="EMBL" id="RLG69846.1"/>
    </source>
</evidence>
<accession>A0A497JGQ9</accession>
<dbReference type="InterPro" id="IPR036280">
    <property type="entry name" value="Multihaem_cyt_sf"/>
</dbReference>
<dbReference type="InterPro" id="IPR010177">
    <property type="entry name" value="Paired_CXXCH_1"/>
</dbReference>
<reference evidence="2 3" key="1">
    <citation type="submission" date="2018-06" db="EMBL/GenBank/DDBJ databases">
        <title>Extensive metabolic versatility and redundancy in microbially diverse, dynamic hydrothermal sediments.</title>
        <authorList>
            <person name="Dombrowski N."/>
            <person name="Teske A."/>
            <person name="Baker B.J."/>
        </authorList>
    </citation>
    <scope>NUCLEOTIDE SEQUENCE [LARGE SCALE GENOMIC DNA]</scope>
    <source>
        <strain evidence="2">B51_G17</strain>
    </source>
</reference>
<proteinExistence type="predicted"/>
<dbReference type="EMBL" id="QMWP01000103">
    <property type="protein sequence ID" value="RLG69846.1"/>
    <property type="molecule type" value="Genomic_DNA"/>
</dbReference>
<feature type="domain" description="Doubled CXXCH motif" evidence="1">
    <location>
        <begin position="310"/>
        <end position="355"/>
    </location>
</feature>
<comment type="caution">
    <text evidence="2">The sequence shown here is derived from an EMBL/GenBank/DDBJ whole genome shotgun (WGS) entry which is preliminary data.</text>
</comment>
<evidence type="ECO:0000259" key="1">
    <source>
        <dbReference type="Pfam" id="PF09699"/>
    </source>
</evidence>
<dbReference type="Pfam" id="PF09699">
    <property type="entry name" value="Paired_CXXCH_1"/>
    <property type="match status" value="1"/>
</dbReference>